<organism evidence="1 2">
    <name type="scientific">Neophaeococcomyces mojaviensis</name>
    <dbReference type="NCBI Taxonomy" id="3383035"/>
    <lineage>
        <taxon>Eukaryota</taxon>
        <taxon>Fungi</taxon>
        <taxon>Dikarya</taxon>
        <taxon>Ascomycota</taxon>
        <taxon>Pezizomycotina</taxon>
        <taxon>Eurotiomycetes</taxon>
        <taxon>Chaetothyriomycetidae</taxon>
        <taxon>Chaetothyriales</taxon>
        <taxon>Chaetothyriales incertae sedis</taxon>
        <taxon>Neophaeococcomyces</taxon>
    </lineage>
</organism>
<proteinExistence type="predicted"/>
<evidence type="ECO:0000313" key="2">
    <source>
        <dbReference type="Proteomes" id="UP001172386"/>
    </source>
</evidence>
<reference evidence="1" key="1">
    <citation type="submission" date="2022-10" db="EMBL/GenBank/DDBJ databases">
        <title>Culturing micro-colonial fungi from biological soil crusts in the Mojave desert and describing Neophaeococcomyces mojavensis, and introducing the new genera and species Taxawa tesnikishii.</title>
        <authorList>
            <person name="Kurbessoian T."/>
            <person name="Stajich J.E."/>
        </authorList>
    </citation>
    <scope>NUCLEOTIDE SEQUENCE</scope>
    <source>
        <strain evidence="1">JES_112</strain>
    </source>
</reference>
<name>A0ACC3A8A1_9EURO</name>
<evidence type="ECO:0000313" key="1">
    <source>
        <dbReference type="EMBL" id="KAJ9657052.1"/>
    </source>
</evidence>
<dbReference type="EMBL" id="JAPDRQ010000069">
    <property type="protein sequence ID" value="KAJ9657052.1"/>
    <property type="molecule type" value="Genomic_DNA"/>
</dbReference>
<sequence length="510" mass="54948">MDPKSINEILDTVRGILKSTPPVARDTSTILPKSIPALPRWSTDLPEGPLPLQRSIERLTTDVLPYLNASSLSARYYGFVTGGVTPAALIADILTSIYDQNVGVHLPSETIATIVEVAALNMLIDLLNLPKQDWEIGAAGNGGGTFTTGATASNVLGLGLGREYVLSEAARRATGKAMSVGEHGILAVAQAAQVDQVKVLSTLPHSSIAKAAALVGLGRSSIVSIAKEGSFLAIDVELLQSLAEDAEAQRTAYILAISAGEVNTGHFASSSIPMVRKVRDICNKHGIWIHVDGAFGLFARILMGHPQAREYAELTDGVQGLELADSITADGHKLLNVPYDCGIFFTRHKHLSVDTCMNGNAAYLSSGTTASLIQSPLNIGIENSRRFRALPVYHSLLAYGRGGYTDMLIRQITLARRFAGWIWEHDKYELLPTSTSKEEAISRTFVIVLFRARDEQVNVQLVQKIKESGKIYVSGTVWDGKPAARIAISNWQVDVEVDGLVTEQVLDSLV</sequence>
<keyword evidence="2" id="KW-1185">Reference proteome</keyword>
<dbReference type="Proteomes" id="UP001172386">
    <property type="component" value="Unassembled WGS sequence"/>
</dbReference>
<comment type="caution">
    <text evidence="1">The sequence shown here is derived from an EMBL/GenBank/DDBJ whole genome shotgun (WGS) entry which is preliminary data.</text>
</comment>
<accession>A0ACC3A8A1</accession>
<protein>
    <submittedName>
        <fullName evidence="1">Uncharacterized protein</fullName>
    </submittedName>
</protein>
<gene>
    <name evidence="1" type="ORF">H2198_004544</name>
</gene>